<dbReference type="RefSeq" id="WP_202855915.1">
    <property type="nucleotide sequence ID" value="NZ_JAEUGD010000024.1"/>
</dbReference>
<name>A0A937FWL2_9BACT</name>
<dbReference type="PANTHER" id="PTHR11735">
    <property type="entry name" value="TRNA N6-ADENOSINE THREONYLCARBAMOYLTRANSFERASE"/>
    <property type="match status" value="1"/>
</dbReference>
<dbReference type="PANTHER" id="PTHR11735:SF11">
    <property type="entry name" value="TRNA THREONYLCARBAMOYLADENOSINE BIOSYNTHESIS PROTEIN TSAB"/>
    <property type="match status" value="1"/>
</dbReference>
<accession>A0A937FWL2</accession>
<dbReference type="AlphaFoldDB" id="A0A937FWL2"/>
<keyword evidence="3" id="KW-1185">Reference proteome</keyword>
<organism evidence="2 3">
    <name type="scientific">Fulvivirga marina</name>
    <dbReference type="NCBI Taxonomy" id="2494733"/>
    <lineage>
        <taxon>Bacteria</taxon>
        <taxon>Pseudomonadati</taxon>
        <taxon>Bacteroidota</taxon>
        <taxon>Cytophagia</taxon>
        <taxon>Cytophagales</taxon>
        <taxon>Fulvivirgaceae</taxon>
        <taxon>Fulvivirga</taxon>
    </lineage>
</organism>
<reference evidence="2" key="1">
    <citation type="submission" date="2021-01" db="EMBL/GenBank/DDBJ databases">
        <title>Fulvivirga kasyanovii gen. nov., sp nov., a novel member of the phylum Bacteroidetes isolated from seawater in a mussel farm.</title>
        <authorList>
            <person name="Zhao L.-H."/>
            <person name="Wang Z.-J."/>
        </authorList>
    </citation>
    <scope>NUCLEOTIDE SEQUENCE</scope>
    <source>
        <strain evidence="2">29W222</strain>
    </source>
</reference>
<dbReference type="Gene3D" id="3.30.420.40">
    <property type="match status" value="2"/>
</dbReference>
<dbReference type="CDD" id="cd24032">
    <property type="entry name" value="ASKHA_NBD_TsaB"/>
    <property type="match status" value="1"/>
</dbReference>
<dbReference type="InterPro" id="IPR000905">
    <property type="entry name" value="Gcp-like_dom"/>
</dbReference>
<gene>
    <name evidence="2" type="primary">tsaB</name>
    <name evidence="2" type="ORF">JMN32_08620</name>
</gene>
<sequence length="226" mass="24970">MSLILSIETATAVCSVALHHNGQLIGTQTLYIEKSHSGLLAPVIDSLVKYCGFTLNDLSAVAVSEGPGSYTGLRIGVSTAKGLCFALDIPLVAVNTLEAMAFGVNKYNRSEALLCPMIDARRMEVYCLIATHNMEIVEHTKPEIIDTTSFENFLLKSKVLFFGNGAAKCEEVITSENALFIDNVYPDASNVGFIAYRKYQEQKFEDVAYFEPFYLKEFRITKPKAK</sequence>
<proteinExistence type="predicted"/>
<dbReference type="NCBIfam" id="TIGR03725">
    <property type="entry name" value="T6A_YeaZ"/>
    <property type="match status" value="1"/>
</dbReference>
<dbReference type="GO" id="GO:0005829">
    <property type="term" value="C:cytosol"/>
    <property type="evidence" value="ECO:0007669"/>
    <property type="project" value="TreeGrafter"/>
</dbReference>
<evidence type="ECO:0000313" key="3">
    <source>
        <dbReference type="Proteomes" id="UP000614216"/>
    </source>
</evidence>
<dbReference type="InterPro" id="IPR043129">
    <property type="entry name" value="ATPase_NBD"/>
</dbReference>
<feature type="domain" description="Gcp-like" evidence="1">
    <location>
        <begin position="33"/>
        <end position="146"/>
    </location>
</feature>
<dbReference type="SUPFAM" id="SSF53067">
    <property type="entry name" value="Actin-like ATPase domain"/>
    <property type="match status" value="2"/>
</dbReference>
<dbReference type="InterPro" id="IPR022496">
    <property type="entry name" value="T6A_TsaB"/>
</dbReference>
<evidence type="ECO:0000313" key="2">
    <source>
        <dbReference type="EMBL" id="MBL6446368.1"/>
    </source>
</evidence>
<evidence type="ECO:0000259" key="1">
    <source>
        <dbReference type="Pfam" id="PF00814"/>
    </source>
</evidence>
<comment type="caution">
    <text evidence="2">The sequence shown here is derived from an EMBL/GenBank/DDBJ whole genome shotgun (WGS) entry which is preliminary data.</text>
</comment>
<dbReference type="EMBL" id="JAEUGD010000024">
    <property type="protein sequence ID" value="MBL6446368.1"/>
    <property type="molecule type" value="Genomic_DNA"/>
</dbReference>
<dbReference type="GO" id="GO:0002949">
    <property type="term" value="P:tRNA threonylcarbamoyladenosine modification"/>
    <property type="evidence" value="ECO:0007669"/>
    <property type="project" value="InterPro"/>
</dbReference>
<protein>
    <submittedName>
        <fullName evidence="2">tRNA (Adenosine(37)-N6)-threonylcarbamoyltransferase complex dimerization subunit type 1 TsaB</fullName>
    </submittedName>
</protein>
<dbReference type="Proteomes" id="UP000614216">
    <property type="component" value="Unassembled WGS sequence"/>
</dbReference>
<dbReference type="Pfam" id="PF00814">
    <property type="entry name" value="TsaD"/>
    <property type="match status" value="1"/>
</dbReference>